<gene>
    <name evidence="11" type="ORF">GLOINDRAFT_308469</name>
</gene>
<dbReference type="Gene3D" id="3.90.550.50">
    <property type="match status" value="1"/>
</dbReference>
<dbReference type="PANTHER" id="PTHR28147">
    <property type="entry name" value="N-GLYCOSYLATION PROTEIN EOS1"/>
    <property type="match status" value="1"/>
</dbReference>
<feature type="transmembrane region" description="Helical" evidence="10">
    <location>
        <begin position="21"/>
        <end position="46"/>
    </location>
</feature>
<evidence type="ECO:0000256" key="1">
    <source>
        <dbReference type="ARBA" id="ARBA00004323"/>
    </source>
</evidence>
<evidence type="ECO:0000256" key="7">
    <source>
        <dbReference type="ARBA" id="ARBA00022989"/>
    </source>
</evidence>
<feature type="transmembrane region" description="Helical" evidence="10">
    <location>
        <begin position="171"/>
        <end position="191"/>
    </location>
</feature>
<proteinExistence type="inferred from homology"/>
<protein>
    <submittedName>
        <fullName evidence="11">Uncharacterized protein</fullName>
    </submittedName>
</protein>
<keyword evidence="7 10" id="KW-1133">Transmembrane helix</keyword>
<feature type="transmembrane region" description="Helical" evidence="10">
    <location>
        <begin position="128"/>
        <end position="150"/>
    </location>
</feature>
<feature type="transmembrane region" description="Helical" evidence="10">
    <location>
        <begin position="100"/>
        <end position="122"/>
    </location>
</feature>
<evidence type="ECO:0000256" key="8">
    <source>
        <dbReference type="ARBA" id="ARBA00023034"/>
    </source>
</evidence>
<dbReference type="GO" id="GO:0005789">
    <property type="term" value="C:endoplasmic reticulum membrane"/>
    <property type="evidence" value="ECO:0007669"/>
    <property type="project" value="InterPro"/>
</dbReference>
<dbReference type="GO" id="GO:0016758">
    <property type="term" value="F:hexosyltransferase activity"/>
    <property type="evidence" value="ECO:0007669"/>
    <property type="project" value="InterPro"/>
</dbReference>
<dbReference type="GO" id="GO:0006487">
    <property type="term" value="P:protein N-linked glycosylation"/>
    <property type="evidence" value="ECO:0007669"/>
    <property type="project" value="TreeGrafter"/>
</dbReference>
<dbReference type="PANTHER" id="PTHR28147:SF1">
    <property type="entry name" value="N-GLYCOSYLATION PROTEIN EOS1"/>
    <property type="match status" value="1"/>
</dbReference>
<keyword evidence="5 10" id="KW-0812">Transmembrane</keyword>
<keyword evidence="3" id="KW-0328">Glycosyltransferase</keyword>
<dbReference type="PRINTS" id="PR02070">
    <property type="entry name" value="NGLYCOSEOS1"/>
</dbReference>
<dbReference type="GO" id="GO:0000139">
    <property type="term" value="C:Golgi membrane"/>
    <property type="evidence" value="ECO:0007669"/>
    <property type="project" value="UniProtKB-SubCell"/>
</dbReference>
<dbReference type="InterPro" id="IPR002659">
    <property type="entry name" value="Glyco_trans_31"/>
</dbReference>
<evidence type="ECO:0000256" key="6">
    <source>
        <dbReference type="ARBA" id="ARBA00022968"/>
    </source>
</evidence>
<evidence type="ECO:0000256" key="4">
    <source>
        <dbReference type="ARBA" id="ARBA00022679"/>
    </source>
</evidence>
<dbReference type="GO" id="GO:0034599">
    <property type="term" value="P:cellular response to oxidative stress"/>
    <property type="evidence" value="ECO:0007669"/>
    <property type="project" value="InterPro"/>
</dbReference>
<evidence type="ECO:0000256" key="2">
    <source>
        <dbReference type="ARBA" id="ARBA00008661"/>
    </source>
</evidence>
<dbReference type="Pfam" id="PF01762">
    <property type="entry name" value="Galactosyl_T"/>
    <property type="match status" value="1"/>
</dbReference>
<name>U9SX64_RHIID</name>
<comment type="similarity">
    <text evidence="2">Belongs to the glycosyltransferase 31 family.</text>
</comment>
<evidence type="ECO:0000313" key="11">
    <source>
        <dbReference type="EMBL" id="ERZ95750.1"/>
    </source>
</evidence>
<dbReference type="AlphaFoldDB" id="U9SX64"/>
<dbReference type="InterPro" id="IPR021100">
    <property type="entry name" value="N-glycosylation_EOS1"/>
</dbReference>
<dbReference type="Pfam" id="PF12326">
    <property type="entry name" value="EOS1"/>
    <property type="match status" value="1"/>
</dbReference>
<reference evidence="11" key="1">
    <citation type="submission" date="2013-07" db="EMBL/GenBank/DDBJ databases">
        <title>The genome of an arbuscular mycorrhizal fungus provides insights into the evolution of the oldest plant symbiosis.</title>
        <authorList>
            <consortium name="DOE Joint Genome Institute"/>
            <person name="Tisserant E."/>
            <person name="Malbreil M."/>
            <person name="Kuo A."/>
            <person name="Kohler A."/>
            <person name="Symeonidi A."/>
            <person name="Balestrini R."/>
            <person name="Charron P."/>
            <person name="Duensing N."/>
            <person name="Frei-dit-Frey N."/>
            <person name="Gianinazzi-Pearson V."/>
            <person name="Gilbert B."/>
            <person name="Handa Y."/>
            <person name="Hijri M."/>
            <person name="Kaul R."/>
            <person name="Kawaguchi M."/>
            <person name="Krajinski F."/>
            <person name="Lammers P."/>
            <person name="Lapierre D."/>
            <person name="Masclaux F.G."/>
            <person name="Murat C."/>
            <person name="Morin E."/>
            <person name="Ndikumana S."/>
            <person name="Pagni M."/>
            <person name="Petitpierre D."/>
            <person name="Requena N."/>
            <person name="Rosikiewicz P."/>
            <person name="Riley R."/>
            <person name="Saito K."/>
            <person name="San Clemente H."/>
            <person name="Shapiro H."/>
            <person name="van Tuinen D."/>
            <person name="Becard G."/>
            <person name="Bonfante P."/>
            <person name="Paszkowski U."/>
            <person name="Shachar-Hill Y."/>
            <person name="Young J.P."/>
            <person name="Sanders I.R."/>
            <person name="Henrissat B."/>
            <person name="Rensing S.A."/>
            <person name="Grigoriev I.V."/>
            <person name="Corradi N."/>
            <person name="Roux C."/>
            <person name="Martin F."/>
        </authorList>
    </citation>
    <scope>NUCLEOTIDE SEQUENCE</scope>
    <source>
        <strain evidence="11">DAOM 197198</strain>
    </source>
</reference>
<accession>U9SX64</accession>
<sequence>MMSHLPSFRPRPIGIPRRFYLPLFFLRGLSIVPATYSFFSCISYANYVNERDADGFLELRSTELDYWLGSIWCLLAGLWSYWLADGLMRRWLFYYEVSSAIIRLISLQAINWVITAFVITHYGPDEPIWAWMICSVVLAVCNTIQWLFTSTTKYQKADEPEKIRQLIVREIFRYIVIPLAIFTFITMIFLLEQQSRIRYNSNLGLTTYKLNTNLNLNDIRSDSNVKVIMIVLSSWTESGYKKRQTFRDTSATLFPQNSKKISIAYRFILGDAPSSKAQMNMGQKLLDESKRYGDIIIVPTSDSQDNLSRKVYKGFEWSNKYAFDYIVKANDDIFVRMDILSHELEELGPDKKYYWKGLSYWYVLSTLFYCLTD</sequence>
<dbReference type="EMBL" id="KI300996">
    <property type="protein sequence ID" value="ERZ95750.1"/>
    <property type="molecule type" value="Genomic_DNA"/>
</dbReference>
<evidence type="ECO:0000256" key="5">
    <source>
        <dbReference type="ARBA" id="ARBA00022692"/>
    </source>
</evidence>
<feature type="transmembrane region" description="Helical" evidence="10">
    <location>
        <begin position="66"/>
        <end position="88"/>
    </location>
</feature>
<comment type="subcellular location">
    <subcellularLocation>
        <location evidence="1">Golgi apparatus membrane</location>
        <topology evidence="1">Single-pass type II membrane protein</topology>
    </subcellularLocation>
</comment>
<organism evidence="11">
    <name type="scientific">Rhizophagus irregularis (strain DAOM 181602 / DAOM 197198 / MUCL 43194)</name>
    <name type="common">Arbuscular mycorrhizal fungus</name>
    <name type="synonym">Glomus intraradices</name>
    <dbReference type="NCBI Taxonomy" id="747089"/>
    <lineage>
        <taxon>Eukaryota</taxon>
        <taxon>Fungi</taxon>
        <taxon>Fungi incertae sedis</taxon>
        <taxon>Mucoromycota</taxon>
        <taxon>Glomeromycotina</taxon>
        <taxon>Glomeromycetes</taxon>
        <taxon>Glomerales</taxon>
        <taxon>Glomeraceae</taxon>
        <taxon>Rhizophagus</taxon>
    </lineage>
</organism>
<evidence type="ECO:0000256" key="3">
    <source>
        <dbReference type="ARBA" id="ARBA00022676"/>
    </source>
</evidence>
<dbReference type="HOGENOM" id="CLU_742164_0_0_1"/>
<evidence type="ECO:0000256" key="9">
    <source>
        <dbReference type="ARBA" id="ARBA00023136"/>
    </source>
</evidence>
<evidence type="ECO:0000256" key="10">
    <source>
        <dbReference type="SAM" id="Phobius"/>
    </source>
</evidence>
<keyword evidence="9 10" id="KW-0472">Membrane</keyword>
<dbReference type="VEuPathDB" id="FungiDB:RhiirFUN_019663"/>
<keyword evidence="6" id="KW-0735">Signal-anchor</keyword>
<keyword evidence="4" id="KW-0808">Transferase</keyword>
<dbReference type="eggNOG" id="KOG2288">
    <property type="taxonomic scope" value="Eukaryota"/>
</dbReference>
<keyword evidence="8" id="KW-0333">Golgi apparatus</keyword>